<dbReference type="AlphaFoldDB" id="A0A8I6S2Q6"/>
<dbReference type="RefSeq" id="XP_014254911.1">
    <property type="nucleotide sequence ID" value="XM_014399425.2"/>
</dbReference>
<keyword evidence="6" id="KW-1185">Reference proteome</keyword>
<accession>A0A8I6S2Q6</accession>
<dbReference type="FunFam" id="3.15.10.30:FF:000001">
    <property type="entry name" value="Takeout-like protein 1"/>
    <property type="match status" value="1"/>
</dbReference>
<dbReference type="EnsemblMetazoa" id="XM_014399425.2">
    <property type="protein sequence ID" value="XP_014254911.1"/>
    <property type="gene ID" value="LOC106669738"/>
</dbReference>
<dbReference type="GO" id="GO:0007623">
    <property type="term" value="P:circadian rhythm"/>
    <property type="evidence" value="ECO:0007669"/>
    <property type="project" value="UniProtKB-ARBA"/>
</dbReference>
<protein>
    <recommendedName>
        <fullName evidence="7">Takeout</fullName>
    </recommendedName>
</protein>
<reference evidence="5" key="1">
    <citation type="submission" date="2022-01" db="UniProtKB">
        <authorList>
            <consortium name="EnsemblMetazoa"/>
        </authorList>
    </citation>
    <scope>IDENTIFICATION</scope>
</reference>
<evidence type="ECO:0000313" key="5">
    <source>
        <dbReference type="EnsemblMetazoa" id="XP_014254911.1"/>
    </source>
</evidence>
<evidence type="ECO:0000256" key="1">
    <source>
        <dbReference type="ARBA" id="ARBA00022729"/>
    </source>
</evidence>
<evidence type="ECO:0000256" key="3">
    <source>
        <dbReference type="ARBA" id="ARBA00060902"/>
    </source>
</evidence>
<evidence type="ECO:0000256" key="2">
    <source>
        <dbReference type="ARBA" id="ARBA00023108"/>
    </source>
</evidence>
<feature type="chain" id="PRO_5035309733" description="Takeout" evidence="4">
    <location>
        <begin position="23"/>
        <end position="252"/>
    </location>
</feature>
<dbReference type="OMA" id="KTCRQND"/>
<keyword evidence="2" id="KW-0090">Biological rhythms</keyword>
<comment type="similarity">
    <text evidence="3">Belongs to the TO family.</text>
</comment>
<feature type="signal peptide" evidence="4">
    <location>
        <begin position="1"/>
        <end position="22"/>
    </location>
</feature>
<name>A0A8I6S2Q6_CIMLE</name>
<dbReference type="OrthoDB" id="8194225at2759"/>
<dbReference type="Gene3D" id="3.15.10.30">
    <property type="entry name" value="Haemolymph juvenile hormone binding protein"/>
    <property type="match status" value="1"/>
</dbReference>
<dbReference type="Proteomes" id="UP000494040">
    <property type="component" value="Unassembled WGS sequence"/>
</dbReference>
<dbReference type="InterPro" id="IPR010562">
    <property type="entry name" value="Haemolymph_juvenile_hormone-bd"/>
</dbReference>
<dbReference type="PANTHER" id="PTHR11008:SF32">
    <property type="entry name" value="CIRCADIAN CLOCK-CONTROLLED PROTEIN DAYWAKE-RELATED"/>
    <property type="match status" value="1"/>
</dbReference>
<dbReference type="KEGG" id="clec:106669738"/>
<dbReference type="PANTHER" id="PTHR11008">
    <property type="entry name" value="PROTEIN TAKEOUT-LIKE PROTEIN"/>
    <property type="match status" value="1"/>
</dbReference>
<dbReference type="GeneID" id="106669738"/>
<dbReference type="Pfam" id="PF06585">
    <property type="entry name" value="JHBP"/>
    <property type="match status" value="1"/>
</dbReference>
<keyword evidence="1 4" id="KW-0732">Signal</keyword>
<dbReference type="InterPro" id="IPR038606">
    <property type="entry name" value="To_sf"/>
</dbReference>
<dbReference type="SMART" id="SM00700">
    <property type="entry name" value="JHBP"/>
    <property type="match status" value="1"/>
</dbReference>
<evidence type="ECO:0008006" key="7">
    <source>
        <dbReference type="Google" id="ProtNLM"/>
    </source>
</evidence>
<evidence type="ECO:0000313" key="6">
    <source>
        <dbReference type="Proteomes" id="UP000494040"/>
    </source>
</evidence>
<organism evidence="5 6">
    <name type="scientific">Cimex lectularius</name>
    <name type="common">Bed bug</name>
    <name type="synonym">Acanthia lectularia</name>
    <dbReference type="NCBI Taxonomy" id="79782"/>
    <lineage>
        <taxon>Eukaryota</taxon>
        <taxon>Metazoa</taxon>
        <taxon>Ecdysozoa</taxon>
        <taxon>Arthropoda</taxon>
        <taxon>Hexapoda</taxon>
        <taxon>Insecta</taxon>
        <taxon>Pterygota</taxon>
        <taxon>Neoptera</taxon>
        <taxon>Paraneoptera</taxon>
        <taxon>Hemiptera</taxon>
        <taxon>Heteroptera</taxon>
        <taxon>Panheteroptera</taxon>
        <taxon>Cimicomorpha</taxon>
        <taxon>Cimicidae</taxon>
        <taxon>Cimex</taxon>
    </lineage>
</organism>
<dbReference type="GO" id="GO:0005615">
    <property type="term" value="C:extracellular space"/>
    <property type="evidence" value="ECO:0007669"/>
    <property type="project" value="TreeGrafter"/>
</dbReference>
<evidence type="ECO:0000256" key="4">
    <source>
        <dbReference type="SAM" id="SignalP"/>
    </source>
</evidence>
<proteinExistence type="inferred from homology"/>
<sequence>MPSKLSTFILGAFALLVAPSCQLKLPIYIKTCRQNDPKLNECVVKNGRLAIPKFINGDSKYRVPRLDPLEITELKVHQGFKQLGLTMALKDCKVTGLKHAQFLAARTDLANKHIEWDFFHPHITIIGKYEMSGQVLVLPIRGKGSSNITLTNMKTMFKFNFDLVKKEDGKEYMKVTKTSLDTDIGKAYFRFNNLFNGDRLLGETMNRFLNDNWRDVVKELGAPVVDSISQVFEIILSRITELVPFNVVYPPA</sequence>